<accession>A0ABY8G225</accession>
<name>A0ABY8G225_9ACTO</name>
<proteinExistence type="predicted"/>
<dbReference type="RefSeq" id="WP_278013471.1">
    <property type="nucleotide sequence ID" value="NZ_CP121208.1"/>
</dbReference>
<dbReference type="EMBL" id="CP121208">
    <property type="protein sequence ID" value="WFM84076.1"/>
    <property type="molecule type" value="Genomic_DNA"/>
</dbReference>
<protein>
    <submittedName>
        <fullName evidence="1">Uncharacterized protein</fullName>
    </submittedName>
</protein>
<evidence type="ECO:0000313" key="1">
    <source>
        <dbReference type="EMBL" id="WFM84076.1"/>
    </source>
</evidence>
<evidence type="ECO:0000313" key="2">
    <source>
        <dbReference type="Proteomes" id="UP001215216"/>
    </source>
</evidence>
<sequence>MKRCVILTPFAEKEIVAAVLAMRGVAAYVIPSDAGVLVALDEATKEFHDWDISELLGESEEEEKEPTPAEYAAGALSALTDYGVVVMEATLADDVGSEPGVSGIVKAHRVRSGERGEDLHAGQLINALPDEIEDLLIVEDLTSLPGAMNTSDLSPQDLQAMVNKLGRTDS</sequence>
<organism evidence="1 2">
    <name type="scientific">Arcanobacterium canis</name>
    <dbReference type="NCBI Taxonomy" id="999183"/>
    <lineage>
        <taxon>Bacteria</taxon>
        <taxon>Bacillati</taxon>
        <taxon>Actinomycetota</taxon>
        <taxon>Actinomycetes</taxon>
        <taxon>Actinomycetales</taxon>
        <taxon>Actinomycetaceae</taxon>
        <taxon>Arcanobacterium</taxon>
    </lineage>
</organism>
<gene>
    <name evidence="1" type="ORF">P7079_03625</name>
</gene>
<dbReference type="Proteomes" id="UP001215216">
    <property type="component" value="Chromosome"/>
</dbReference>
<reference evidence="1 2" key="1">
    <citation type="submission" date="2023-03" db="EMBL/GenBank/DDBJ databases">
        <title>Complete genome of Arcanobacterium canis strain DSM 25104 isolated in 2010 from a canine otitis externa in Germany.</title>
        <authorList>
            <person name="Borowiak M."/>
            <person name="Kreitlow A."/>
            <person name="Malorny B."/>
            <person name="Laemmler C."/>
            <person name="Prenger-Berninghoff E."/>
            <person name="Ploetz M."/>
            <person name="Abdulmawjood A."/>
        </authorList>
    </citation>
    <scope>NUCLEOTIDE SEQUENCE [LARGE SCALE GENOMIC DNA]</scope>
    <source>
        <strain evidence="1 2">DSM 25104</strain>
    </source>
</reference>
<keyword evidence="2" id="KW-1185">Reference proteome</keyword>